<dbReference type="PROSITE" id="PS51782">
    <property type="entry name" value="LYSM"/>
    <property type="match status" value="1"/>
</dbReference>
<gene>
    <name evidence="2" type="ORF">EDD76_101212</name>
</gene>
<protein>
    <submittedName>
        <fullName evidence="2">LysM domain-containing protein</fullName>
    </submittedName>
</protein>
<dbReference type="Gene3D" id="3.10.350.10">
    <property type="entry name" value="LysM domain"/>
    <property type="match status" value="1"/>
</dbReference>
<dbReference type="InterPro" id="IPR018392">
    <property type="entry name" value="LysM"/>
</dbReference>
<dbReference type="Pfam" id="PF12673">
    <property type="entry name" value="SipL"/>
    <property type="match status" value="3"/>
</dbReference>
<dbReference type="SMART" id="SM00257">
    <property type="entry name" value="LysM"/>
    <property type="match status" value="1"/>
</dbReference>
<reference evidence="2 3" key="1">
    <citation type="submission" date="2019-03" db="EMBL/GenBank/DDBJ databases">
        <title>Genomic Encyclopedia of Type Strains, Phase IV (KMG-IV): sequencing the most valuable type-strain genomes for metagenomic binning, comparative biology and taxonomic classification.</title>
        <authorList>
            <person name="Goeker M."/>
        </authorList>
    </citation>
    <scope>NUCLEOTIDE SEQUENCE [LARGE SCALE GENOMIC DNA]</scope>
    <source>
        <strain evidence="2 3">DSM 100556</strain>
    </source>
</reference>
<evidence type="ECO:0000313" key="2">
    <source>
        <dbReference type="EMBL" id="TCL61115.1"/>
    </source>
</evidence>
<dbReference type="InterPro" id="IPR024300">
    <property type="entry name" value="SipL_SPOCS_dom"/>
</dbReference>
<dbReference type="Pfam" id="PF01476">
    <property type="entry name" value="LysM"/>
    <property type="match status" value="1"/>
</dbReference>
<comment type="caution">
    <text evidence="2">The sequence shown here is derived from an EMBL/GenBank/DDBJ whole genome shotgun (WGS) entry which is preliminary data.</text>
</comment>
<dbReference type="SUPFAM" id="SSF54106">
    <property type="entry name" value="LysM domain"/>
    <property type="match status" value="1"/>
</dbReference>
<organism evidence="2 3">
    <name type="scientific">Kineothrix alysoides</name>
    <dbReference type="NCBI Taxonomy" id="1469948"/>
    <lineage>
        <taxon>Bacteria</taxon>
        <taxon>Bacillati</taxon>
        <taxon>Bacillota</taxon>
        <taxon>Clostridia</taxon>
        <taxon>Lachnospirales</taxon>
        <taxon>Lachnospiraceae</taxon>
        <taxon>Kineothrix</taxon>
    </lineage>
</organism>
<dbReference type="RefSeq" id="WP_031391236.1">
    <property type="nucleotide sequence ID" value="NZ_JPNB01000002.1"/>
</dbReference>
<dbReference type="EMBL" id="SLUO01000001">
    <property type="protein sequence ID" value="TCL61115.1"/>
    <property type="molecule type" value="Genomic_DNA"/>
</dbReference>
<sequence>MELVRKNIHMDRIKGQATTQITLEDDVNISDSKPDVSKLIYDRGSVALEEVKATEDHVTIKGKLKFAVMYLPEGDNTIPCCMEGSIPFEEQVYMEGVQGGDNVKAKWDLEDMTIGLINSRKLSVQALVSFKFLLEAMCDEETAVDLYHEEPVEYRKKPLEILQMTVKKRDIFRIKEELELPQNYPNIFQIIWQGINVDNVEFRAGEGKLSVQGDLHAFFLYEGEGEESPVRAFATTVPFSGMIECSGCEEGMIGDIEYSIGHVEVEIRPDFDGEQRIFGVEVVLDLDIDIYEETRLDILSGVYGVVKEVEAISRPAQFKGFLGRPAGKIKVSDRMKLQSSDTHMLQILHSDAQARIDNKEVVENGIHVKGVLNVQTLYLSSDSKIPYGFVKGVFPFSHVLEVPGINESSAYKVNAGIEQLSVAMIDSDELDVKAVVSFKGIAFDRKTEDIVTDVAVSELNMDKLNELPSIVIYVAKEGDSLWDIGKKYYVPISQIKETNEMATEDIKAGDKLLIVKGISK</sequence>
<dbReference type="OrthoDB" id="9779340at2"/>
<evidence type="ECO:0000259" key="1">
    <source>
        <dbReference type="PROSITE" id="PS51782"/>
    </source>
</evidence>
<keyword evidence="3" id="KW-1185">Reference proteome</keyword>
<dbReference type="Proteomes" id="UP000295718">
    <property type="component" value="Unassembled WGS sequence"/>
</dbReference>
<dbReference type="InterPro" id="IPR036779">
    <property type="entry name" value="LysM_dom_sf"/>
</dbReference>
<proteinExistence type="predicted"/>
<dbReference type="CDD" id="cd00118">
    <property type="entry name" value="LysM"/>
    <property type="match status" value="1"/>
</dbReference>
<feature type="domain" description="LysM" evidence="1">
    <location>
        <begin position="471"/>
        <end position="514"/>
    </location>
</feature>
<evidence type="ECO:0000313" key="3">
    <source>
        <dbReference type="Proteomes" id="UP000295718"/>
    </source>
</evidence>
<name>A0A4R1R6C4_9FIRM</name>
<dbReference type="AlphaFoldDB" id="A0A4R1R6C4"/>
<dbReference type="STRING" id="1469948.GCA_000732725_02557"/>
<accession>A0A4R1R6C4</accession>